<protein>
    <submittedName>
        <fullName evidence="1">Ssr6020 protein</fullName>
    </submittedName>
    <submittedName>
        <fullName evidence="2">Ssr6079 protein</fullName>
    </submittedName>
</protein>
<evidence type="ECO:0000313" key="1">
    <source>
        <dbReference type="EMBL" id="BAD02077.1"/>
    </source>
</evidence>
<dbReference type="AlphaFoldDB" id="Q6YRS5"/>
<geneLocation type="plasmid" evidence="2 3">
    <name>pSYSX</name>
</geneLocation>
<keyword evidence="2" id="KW-0614">Plasmid</keyword>
<organism evidence="2 3">
    <name type="scientific">Synechocystis sp. (strain ATCC 27184 / PCC 6803 / Kazusa)</name>
    <dbReference type="NCBI Taxonomy" id="1111708"/>
    <lineage>
        <taxon>Bacteria</taxon>
        <taxon>Bacillati</taxon>
        <taxon>Cyanobacteriota</taxon>
        <taxon>Cyanophyceae</taxon>
        <taxon>Synechococcales</taxon>
        <taxon>Merismopediaceae</taxon>
        <taxon>Synechocystis</taxon>
    </lineage>
</organism>
<keyword evidence="3" id="KW-1185">Reference proteome</keyword>
<dbReference type="EnsemblBacteria" id="BAD02136">
    <property type="protein sequence ID" value="BAD02136"/>
    <property type="gene ID" value="BAD02136"/>
</dbReference>
<dbReference type="EnsemblBacteria" id="BAD02077">
    <property type="protein sequence ID" value="BAD02077"/>
    <property type="gene ID" value="BAD02077"/>
</dbReference>
<sequence>MFLFLILRNRRSGNTVFFCNEEFYHIRQNFLVLSHLRKKFYLEYDFYFSWAKKNLVGNGREKREERKGILVY</sequence>
<dbReference type="EMBL" id="AP006585">
    <property type="protein sequence ID" value="BAD02136.1"/>
    <property type="molecule type" value="Genomic_DNA"/>
</dbReference>
<name>Q6YRS5_SYNY3</name>
<evidence type="ECO:0000313" key="3">
    <source>
        <dbReference type="Proteomes" id="UP000001425"/>
    </source>
</evidence>
<proteinExistence type="predicted"/>
<reference evidence="2 3" key="1">
    <citation type="journal article" date="2003" name="DNA Res.">
        <title>Structural analysis of four large plasmids harboring in a unicellular cyanobacterium, Synechocystis sp. PCC 6803.</title>
        <authorList>
            <person name="Kaneko T."/>
            <person name="Nakamura Y."/>
            <person name="Sasamoto S."/>
            <person name="Watanabe A."/>
            <person name="Kohara M."/>
            <person name="Matsumoto M."/>
            <person name="Shimpo S."/>
            <person name="Yamada M."/>
            <person name="Tabata S."/>
        </authorList>
    </citation>
    <scope>NUCLEOTIDE SEQUENCE [LARGE SCALE GENOMIC DNA]</scope>
    <source>
        <strain evidence="2">PCC 6803</strain>
        <strain evidence="3">PCC 6803 / Kazusa</strain>
        <plasmid evidence="3">Plasmid pSYSX</plasmid>
        <plasmid evidence="2">pSYSX</plasmid>
    </source>
</reference>
<dbReference type="KEGG" id="syn:ssr6079"/>
<dbReference type="EMBL" id="AP006585">
    <property type="protein sequence ID" value="BAD02077.1"/>
    <property type="molecule type" value="Genomic_DNA"/>
</dbReference>
<dbReference type="InParanoid" id="Q6YRS5"/>
<accession>Q6YRS5</accession>
<dbReference type="Proteomes" id="UP000001425">
    <property type="component" value="Plasmid pSYSX"/>
</dbReference>
<gene>
    <name evidence="1" type="ordered locus">ssr6020</name>
    <name evidence="2" type="ordered locus">ssr6079</name>
</gene>
<dbReference type="KEGG" id="syn:ssr6020"/>
<evidence type="ECO:0000313" key="2">
    <source>
        <dbReference type="EMBL" id="BAD02136.1"/>
    </source>
</evidence>